<evidence type="ECO:0000313" key="2">
    <source>
        <dbReference type="EMBL" id="GAI26032.1"/>
    </source>
</evidence>
<protein>
    <submittedName>
        <fullName evidence="2">Uncharacterized protein</fullName>
    </submittedName>
</protein>
<gene>
    <name evidence="2" type="ORF">S06H3_37761</name>
</gene>
<proteinExistence type="predicted"/>
<dbReference type="EMBL" id="BARV01022966">
    <property type="protein sequence ID" value="GAI26032.1"/>
    <property type="molecule type" value="Genomic_DNA"/>
</dbReference>
<accession>X1M370</accession>
<evidence type="ECO:0000256" key="1">
    <source>
        <dbReference type="SAM" id="Phobius"/>
    </source>
</evidence>
<organism evidence="2">
    <name type="scientific">marine sediment metagenome</name>
    <dbReference type="NCBI Taxonomy" id="412755"/>
    <lineage>
        <taxon>unclassified sequences</taxon>
        <taxon>metagenomes</taxon>
        <taxon>ecological metagenomes</taxon>
    </lineage>
</organism>
<feature type="transmembrane region" description="Helical" evidence="1">
    <location>
        <begin position="69"/>
        <end position="87"/>
    </location>
</feature>
<keyword evidence="1" id="KW-0812">Transmembrane</keyword>
<dbReference type="AlphaFoldDB" id="X1M370"/>
<keyword evidence="1" id="KW-1133">Transmembrane helix</keyword>
<feature type="non-terminal residue" evidence="2">
    <location>
        <position position="94"/>
    </location>
</feature>
<reference evidence="2" key="1">
    <citation type="journal article" date="2014" name="Front. Microbiol.">
        <title>High frequency of phylogenetically diverse reductive dehalogenase-homologous genes in deep subseafloor sedimentary metagenomes.</title>
        <authorList>
            <person name="Kawai M."/>
            <person name="Futagami T."/>
            <person name="Toyoda A."/>
            <person name="Takaki Y."/>
            <person name="Nishi S."/>
            <person name="Hori S."/>
            <person name="Arai W."/>
            <person name="Tsubouchi T."/>
            <person name="Morono Y."/>
            <person name="Uchiyama I."/>
            <person name="Ito T."/>
            <person name="Fujiyama A."/>
            <person name="Inagaki F."/>
            <person name="Takami H."/>
        </authorList>
    </citation>
    <scope>NUCLEOTIDE SEQUENCE</scope>
    <source>
        <strain evidence="2">Expedition CK06-06</strain>
    </source>
</reference>
<feature type="transmembrane region" description="Helical" evidence="1">
    <location>
        <begin position="12"/>
        <end position="31"/>
    </location>
</feature>
<name>X1M370_9ZZZZ</name>
<sequence>MLIYSRYGDGPRWTEALIVFLAVVGFIAAITRKGLQDIRHKTQDTRHKTQDTGLESGVWSLESGVNVHLLRFIGFYTLVLTVAYSVIPYKTPWC</sequence>
<comment type="caution">
    <text evidence="2">The sequence shown here is derived from an EMBL/GenBank/DDBJ whole genome shotgun (WGS) entry which is preliminary data.</text>
</comment>
<keyword evidence="1" id="KW-0472">Membrane</keyword>